<dbReference type="GO" id="GO:0009969">
    <property type="term" value="P:xyloglucan biosynthetic process"/>
    <property type="evidence" value="ECO:0007669"/>
    <property type="project" value="TreeGrafter"/>
</dbReference>
<evidence type="ECO:0000313" key="9">
    <source>
        <dbReference type="Proteomes" id="UP001054889"/>
    </source>
</evidence>
<dbReference type="PANTHER" id="PTHR31889">
    <property type="entry name" value="FUCOSYLTRANSFERASE 2-RELATED"/>
    <property type="match status" value="1"/>
</dbReference>
<dbReference type="InterPro" id="IPR004938">
    <property type="entry name" value="XG_FTase"/>
</dbReference>
<evidence type="ECO:0000313" key="8">
    <source>
        <dbReference type="EMBL" id="GJN04393.1"/>
    </source>
</evidence>
<dbReference type="Gene3D" id="3.40.50.11350">
    <property type="match status" value="1"/>
</dbReference>
<name>A0AAV5D0D0_ELECO</name>
<dbReference type="Proteomes" id="UP001054889">
    <property type="component" value="Unassembled WGS sequence"/>
</dbReference>
<dbReference type="Gene3D" id="3.40.50.11340">
    <property type="match status" value="1"/>
</dbReference>
<dbReference type="EMBL" id="BQKI01000011">
    <property type="protein sequence ID" value="GJN04393.1"/>
    <property type="molecule type" value="Genomic_DNA"/>
</dbReference>
<dbReference type="GO" id="GO:0032580">
    <property type="term" value="C:Golgi cisterna membrane"/>
    <property type="evidence" value="ECO:0007669"/>
    <property type="project" value="UniProtKB-SubCell"/>
</dbReference>
<keyword evidence="4 7" id="KW-0333">Golgi apparatus</keyword>
<evidence type="ECO:0000256" key="4">
    <source>
        <dbReference type="ARBA" id="ARBA00023034"/>
    </source>
</evidence>
<sequence length="503" mass="57137">MKNAAGSAHNDRLLGGLLSPDIDETTCHSRYKASKHWKPSTLPVSPYLVRKLRQYEENHRHCGPGTAPYRAALAQLMSGADGRNKAECKFVVWLPVKGLGNRMLSVVSTFLYALLTGRVILIHQPRKMEGLFCEPFPGTSWQLPPDFPHKDGFSAGSKESYVMMLQNGIVRYDDDGDDNGTSGGGTLLPPFVYLHLESMKQIRRHTFFKGLEGSNFRLQNHTFCEEDHRVLDKFTWMVLQSDSYFAVALFLMPRYKDELDRMFPSKGAVFHHLGRYLLHPGNRAWELVERFYNGYLAGADERLGIQVRIMPYLPMPFEVMYEQIIRCTREHDLLPQVAEYTCDAATGKQPAKVKAVLLVLLKSEYFDKLHTLYHRNATVTGELVTVNQPSHDQEQQSDDLAHNERALAEIFLLSYCDKLVTTARSTFGYVAHALAGLEPWLLTSLDWIKMRADTACVKAASVEPCLHQVPSLVCRTEKILYPVTRFPFLHHCEDVPSGLKLFD</sequence>
<dbReference type="GO" id="GO:0042546">
    <property type="term" value="P:cell wall biogenesis"/>
    <property type="evidence" value="ECO:0007669"/>
    <property type="project" value="InterPro"/>
</dbReference>
<reference evidence="8" key="1">
    <citation type="journal article" date="2018" name="DNA Res.">
        <title>Multiple hybrid de novo genome assembly of finger millet, an orphan allotetraploid crop.</title>
        <authorList>
            <person name="Hatakeyama M."/>
            <person name="Aluri S."/>
            <person name="Balachadran M.T."/>
            <person name="Sivarajan S.R."/>
            <person name="Patrignani A."/>
            <person name="Gruter S."/>
            <person name="Poveda L."/>
            <person name="Shimizu-Inatsugi R."/>
            <person name="Baeten J."/>
            <person name="Francoijs K.J."/>
            <person name="Nataraja K.N."/>
            <person name="Reddy Y.A.N."/>
            <person name="Phadnis S."/>
            <person name="Ravikumar R.L."/>
            <person name="Schlapbach R."/>
            <person name="Sreeman S.M."/>
            <person name="Shimizu K.K."/>
        </authorList>
    </citation>
    <scope>NUCLEOTIDE SEQUENCE</scope>
</reference>
<dbReference type="AlphaFoldDB" id="A0AAV5D0D0"/>
<gene>
    <name evidence="8" type="primary">ga21940</name>
    <name evidence="8" type="ORF">PR202_ga21940</name>
</gene>
<comment type="caution">
    <text evidence="8">The sequence shown here is derived from an EMBL/GenBank/DDBJ whole genome shotgun (WGS) entry which is preliminary data.</text>
</comment>
<organism evidence="8 9">
    <name type="scientific">Eleusine coracana subsp. coracana</name>
    <dbReference type="NCBI Taxonomy" id="191504"/>
    <lineage>
        <taxon>Eukaryota</taxon>
        <taxon>Viridiplantae</taxon>
        <taxon>Streptophyta</taxon>
        <taxon>Embryophyta</taxon>
        <taxon>Tracheophyta</taxon>
        <taxon>Spermatophyta</taxon>
        <taxon>Magnoliopsida</taxon>
        <taxon>Liliopsida</taxon>
        <taxon>Poales</taxon>
        <taxon>Poaceae</taxon>
        <taxon>PACMAD clade</taxon>
        <taxon>Chloridoideae</taxon>
        <taxon>Cynodonteae</taxon>
        <taxon>Eleusininae</taxon>
        <taxon>Eleusine</taxon>
    </lineage>
</organism>
<evidence type="ECO:0000256" key="5">
    <source>
        <dbReference type="ARBA" id="ARBA00023180"/>
    </source>
</evidence>
<comment type="similarity">
    <text evidence="1 7">Belongs to the glycosyltransferase 37 family.</text>
</comment>
<evidence type="ECO:0000256" key="7">
    <source>
        <dbReference type="RuleBase" id="RU367004"/>
    </source>
</evidence>
<reference evidence="8" key="2">
    <citation type="submission" date="2021-12" db="EMBL/GenBank/DDBJ databases">
        <title>Resequencing data analysis of finger millet.</title>
        <authorList>
            <person name="Hatakeyama M."/>
            <person name="Aluri S."/>
            <person name="Balachadran M.T."/>
            <person name="Sivarajan S.R."/>
            <person name="Poveda L."/>
            <person name="Shimizu-Inatsugi R."/>
            <person name="Schlapbach R."/>
            <person name="Sreeman S.M."/>
            <person name="Shimizu K.K."/>
        </authorList>
    </citation>
    <scope>NUCLEOTIDE SEQUENCE</scope>
</reference>
<keyword evidence="2 7" id="KW-0328">Glycosyltransferase</keyword>
<accession>A0AAV5D0D0</accession>
<dbReference type="GO" id="GO:0071555">
    <property type="term" value="P:cell wall organization"/>
    <property type="evidence" value="ECO:0007669"/>
    <property type="project" value="UniProtKB-UniRule"/>
</dbReference>
<proteinExistence type="inferred from homology"/>
<keyword evidence="9" id="KW-1185">Reference proteome</keyword>
<comment type="function">
    <text evidence="7">May be involved in cell wall biosynthesis.</text>
</comment>
<dbReference type="EC" id="2.4.1.-" evidence="7"/>
<dbReference type="FunFam" id="3.40.50.11340:FF:000005">
    <property type="entry name" value="Galactoside 2-alpha-L-fucosyltransferase"/>
    <property type="match status" value="1"/>
</dbReference>
<evidence type="ECO:0000256" key="6">
    <source>
        <dbReference type="ARBA" id="ARBA00023316"/>
    </source>
</evidence>
<protein>
    <recommendedName>
        <fullName evidence="7">Fucosyltransferase</fullName>
        <ecNumber evidence="7">2.4.1.-</ecNumber>
    </recommendedName>
</protein>
<dbReference type="GO" id="GO:0008107">
    <property type="term" value="F:galactoside 2-alpha-L-fucosyltransferase activity"/>
    <property type="evidence" value="ECO:0007669"/>
    <property type="project" value="InterPro"/>
</dbReference>
<evidence type="ECO:0000256" key="3">
    <source>
        <dbReference type="ARBA" id="ARBA00022679"/>
    </source>
</evidence>
<keyword evidence="3 7" id="KW-0808">Transferase</keyword>
<comment type="subcellular location">
    <subcellularLocation>
        <location evidence="7">Golgi apparatus</location>
        <location evidence="7">Golgi stack membrane</location>
        <topology evidence="7">Single-pass type II membrane protein</topology>
    </subcellularLocation>
</comment>
<keyword evidence="5" id="KW-0325">Glycoprotein</keyword>
<evidence type="ECO:0000256" key="1">
    <source>
        <dbReference type="ARBA" id="ARBA00010481"/>
    </source>
</evidence>
<dbReference type="PANTHER" id="PTHR31889:SF9">
    <property type="entry name" value="FUCOSYLTRANSFERASE"/>
    <property type="match status" value="1"/>
</dbReference>
<dbReference type="Pfam" id="PF03254">
    <property type="entry name" value="XG_FTase"/>
    <property type="match status" value="1"/>
</dbReference>
<evidence type="ECO:0000256" key="2">
    <source>
        <dbReference type="ARBA" id="ARBA00022676"/>
    </source>
</evidence>
<keyword evidence="6 7" id="KW-0961">Cell wall biogenesis/degradation</keyword>